<feature type="region of interest" description="Disordered" evidence="1">
    <location>
        <begin position="512"/>
        <end position="566"/>
    </location>
</feature>
<dbReference type="InterPro" id="IPR000719">
    <property type="entry name" value="Prot_kinase_dom"/>
</dbReference>
<evidence type="ECO:0000259" key="2">
    <source>
        <dbReference type="PROSITE" id="PS50011"/>
    </source>
</evidence>
<dbReference type="Gene3D" id="3.30.200.20">
    <property type="entry name" value="Phosphorylase Kinase, domain 1"/>
    <property type="match status" value="1"/>
</dbReference>
<keyword evidence="4" id="KW-1185">Reference proteome</keyword>
<proteinExistence type="predicted"/>
<feature type="compositionally biased region" description="Polar residues" evidence="1">
    <location>
        <begin position="535"/>
        <end position="563"/>
    </location>
</feature>
<dbReference type="OrthoDB" id="4062651at2759"/>
<evidence type="ECO:0000313" key="4">
    <source>
        <dbReference type="Proteomes" id="UP000696573"/>
    </source>
</evidence>
<comment type="caution">
    <text evidence="3">The sequence shown here is derived from an EMBL/GenBank/DDBJ whole genome shotgun (WGS) entry which is preliminary data.</text>
</comment>
<dbReference type="PANTHER" id="PTHR24359">
    <property type="entry name" value="SERINE/THREONINE-PROTEIN KINASE SBK1"/>
    <property type="match status" value="1"/>
</dbReference>
<evidence type="ECO:0000313" key="3">
    <source>
        <dbReference type="EMBL" id="CAH0024404.1"/>
    </source>
</evidence>
<dbReference type="SUPFAM" id="SSF56112">
    <property type="entry name" value="Protein kinase-like (PK-like)"/>
    <property type="match status" value="1"/>
</dbReference>
<sequence length="654" mass="74067">MSKLTNLLLQAQQPSEFGRDQNFIPKGSLDHLIDRKMVGLFVGEKEEEEDLRDFVLEKATILFALIALSGIKKYEMPEVMKVFKDAKITDSHLPLDKESLNRIVIDDDSSDDEGGWSEANSFNFLNTQPKFFAPVFDLSRHNHDFPSSAILPFIKEAKALGQGTFGEVYKYGIHPAHMIKGTDEKHPEYQEFKCPEFVAVKKIRPGDGEERAQMVASWEKEGAVLRDMNKLKQIHIVPILTAFRHGHQGNEDHYLMFEWASGGNLRQLWSDLKRERLSSGIVKAALKQLLGLSEAIYNAHEPSMAAEASERSNLFAKDGLRGDFFRHGDLKPENILWFKDEEHDNETGFNMGTLKIGDWGLAKRQNIPTQLRIHRTTTKFGTCRYEPPEETTGHIVNLRDDIKRRSRLYDIWGMGCIFLEFLIWLLYGTEGLKKFDHSMITKQNPCPPFYEIEEGDGKPHGVVHPSVIKWMNHIANDPACNGDGTALGDLLNVIREDLLVVDLPEKLGSHMSETEQAALSSWAQTTTDEDDLQAADSNDVPQITVNESQPTNSQDDQKPTTNIIMRRKKPRARAKQFYLRMEGIVEFDDNREEYWLPAEPGPPLGLQVCSRDKGKELLNIPLEGSTVLDTVTRNDSELLGVTSLKGVVTIRVSI</sequence>
<reference evidence="3" key="1">
    <citation type="submission" date="2021-10" db="EMBL/GenBank/DDBJ databases">
        <authorList>
            <person name="Piombo E."/>
        </authorList>
    </citation>
    <scope>NUCLEOTIDE SEQUENCE</scope>
</reference>
<name>A0A9N9VJB6_9HYPO</name>
<dbReference type="GO" id="GO:0005524">
    <property type="term" value="F:ATP binding"/>
    <property type="evidence" value="ECO:0007669"/>
    <property type="project" value="InterPro"/>
</dbReference>
<dbReference type="SMART" id="SM00220">
    <property type="entry name" value="S_TKc"/>
    <property type="match status" value="1"/>
</dbReference>
<dbReference type="PANTHER" id="PTHR24359:SF1">
    <property type="entry name" value="INHIBITOR OF NUCLEAR FACTOR KAPPA-B KINASE EPSILON SUBUNIT HOMOLOG 1-RELATED"/>
    <property type="match status" value="1"/>
</dbReference>
<protein>
    <recommendedName>
        <fullName evidence="2">Protein kinase domain-containing protein</fullName>
    </recommendedName>
</protein>
<evidence type="ECO:0000256" key="1">
    <source>
        <dbReference type="SAM" id="MobiDB-lite"/>
    </source>
</evidence>
<dbReference type="EMBL" id="CABFNQ020000695">
    <property type="protein sequence ID" value="CAH0024404.1"/>
    <property type="molecule type" value="Genomic_DNA"/>
</dbReference>
<dbReference type="Pfam" id="PF00069">
    <property type="entry name" value="Pkinase"/>
    <property type="match status" value="1"/>
</dbReference>
<gene>
    <name evidence="3" type="ORF">CRHIZ90672A_00018401</name>
</gene>
<dbReference type="InterPro" id="IPR011009">
    <property type="entry name" value="Kinase-like_dom_sf"/>
</dbReference>
<dbReference type="Gene3D" id="1.10.510.10">
    <property type="entry name" value="Transferase(Phosphotransferase) domain 1"/>
    <property type="match status" value="1"/>
</dbReference>
<dbReference type="GO" id="GO:0004674">
    <property type="term" value="F:protein serine/threonine kinase activity"/>
    <property type="evidence" value="ECO:0007669"/>
    <property type="project" value="TreeGrafter"/>
</dbReference>
<dbReference type="AlphaFoldDB" id="A0A9N9VJB6"/>
<organism evidence="3 4">
    <name type="scientific">Clonostachys rhizophaga</name>
    <dbReference type="NCBI Taxonomy" id="160324"/>
    <lineage>
        <taxon>Eukaryota</taxon>
        <taxon>Fungi</taxon>
        <taxon>Dikarya</taxon>
        <taxon>Ascomycota</taxon>
        <taxon>Pezizomycotina</taxon>
        <taxon>Sordariomycetes</taxon>
        <taxon>Hypocreomycetidae</taxon>
        <taxon>Hypocreales</taxon>
        <taxon>Bionectriaceae</taxon>
        <taxon>Clonostachys</taxon>
    </lineage>
</organism>
<dbReference type="PROSITE" id="PS50011">
    <property type="entry name" value="PROTEIN_KINASE_DOM"/>
    <property type="match status" value="1"/>
</dbReference>
<feature type="domain" description="Protein kinase" evidence="2">
    <location>
        <begin position="154"/>
        <end position="519"/>
    </location>
</feature>
<accession>A0A9N9VJB6</accession>
<feature type="compositionally biased region" description="Polar residues" evidence="1">
    <location>
        <begin position="514"/>
        <end position="526"/>
    </location>
</feature>
<dbReference type="Proteomes" id="UP000696573">
    <property type="component" value="Unassembled WGS sequence"/>
</dbReference>